<dbReference type="InterPro" id="IPR015300">
    <property type="entry name" value="DNA-bd_pseudobarrel_sf"/>
</dbReference>
<dbReference type="EMBL" id="CM026426">
    <property type="protein sequence ID" value="KAG0573732.1"/>
    <property type="molecule type" value="Genomic_DNA"/>
</dbReference>
<keyword evidence="4" id="KW-0539">Nucleus</keyword>
<evidence type="ECO:0000256" key="2">
    <source>
        <dbReference type="ARBA" id="ARBA00023125"/>
    </source>
</evidence>
<evidence type="ECO:0000256" key="1">
    <source>
        <dbReference type="ARBA" id="ARBA00023015"/>
    </source>
</evidence>
<dbReference type="Proteomes" id="UP000822688">
    <property type="component" value="Chromosome V"/>
</dbReference>
<protein>
    <recommendedName>
        <fullName evidence="5">TF-B3 domain-containing protein</fullName>
    </recommendedName>
</protein>
<evidence type="ECO:0000256" key="4">
    <source>
        <dbReference type="ARBA" id="ARBA00023242"/>
    </source>
</evidence>
<comment type="caution">
    <text evidence="6">The sequence shown here is derived from an EMBL/GenBank/DDBJ whole genome shotgun (WGS) entry which is preliminary data.</text>
</comment>
<evidence type="ECO:0000259" key="5">
    <source>
        <dbReference type="Pfam" id="PF02362"/>
    </source>
</evidence>
<evidence type="ECO:0000313" key="6">
    <source>
        <dbReference type="EMBL" id="KAG0573732.1"/>
    </source>
</evidence>
<feature type="domain" description="TF-B3" evidence="5">
    <location>
        <begin position="11"/>
        <end position="92"/>
    </location>
</feature>
<gene>
    <name evidence="6" type="ORF">KC19_VG204700</name>
</gene>
<keyword evidence="1" id="KW-0805">Transcription regulation</keyword>
<dbReference type="Gene3D" id="2.40.330.10">
    <property type="entry name" value="DNA-binding pseudobarrel domain"/>
    <property type="match status" value="1"/>
</dbReference>
<evidence type="ECO:0000256" key="3">
    <source>
        <dbReference type="ARBA" id="ARBA00023163"/>
    </source>
</evidence>
<sequence>MDQKELGEHVQVLPDCFVAESSFPTLAAKWKLLDCDGNSWDMYSMTNKHNQVTLHRKHLAQFSLHHFLEDGDVCVFELKEEDALAIVVHIFRVLPISMCDKNSVHAHYKMREVNAT</sequence>
<dbReference type="GO" id="GO:0003677">
    <property type="term" value="F:DNA binding"/>
    <property type="evidence" value="ECO:0007669"/>
    <property type="project" value="UniProtKB-KW"/>
</dbReference>
<reference evidence="6" key="1">
    <citation type="submission" date="2020-06" db="EMBL/GenBank/DDBJ databases">
        <title>WGS assembly of Ceratodon purpureus strain R40.</title>
        <authorList>
            <person name="Carey S.B."/>
            <person name="Jenkins J."/>
            <person name="Shu S."/>
            <person name="Lovell J.T."/>
            <person name="Sreedasyam A."/>
            <person name="Maumus F."/>
            <person name="Tiley G.P."/>
            <person name="Fernandez-Pozo N."/>
            <person name="Barry K."/>
            <person name="Chen C."/>
            <person name="Wang M."/>
            <person name="Lipzen A."/>
            <person name="Daum C."/>
            <person name="Saski C.A."/>
            <person name="Payton A.C."/>
            <person name="Mcbreen J.C."/>
            <person name="Conrad R.E."/>
            <person name="Kollar L.M."/>
            <person name="Olsson S."/>
            <person name="Huttunen S."/>
            <person name="Landis J.B."/>
            <person name="Wickett N.J."/>
            <person name="Johnson M.G."/>
            <person name="Rensing S.A."/>
            <person name="Grimwood J."/>
            <person name="Schmutz J."/>
            <person name="Mcdaniel S.F."/>
        </authorList>
    </citation>
    <scope>NUCLEOTIDE SEQUENCE</scope>
    <source>
        <strain evidence="6">R40</strain>
    </source>
</reference>
<dbReference type="AlphaFoldDB" id="A0A8T0HRY9"/>
<dbReference type="InterPro" id="IPR003340">
    <property type="entry name" value="B3_DNA-bd"/>
</dbReference>
<keyword evidence="2" id="KW-0238">DNA-binding</keyword>
<dbReference type="CDD" id="cd10017">
    <property type="entry name" value="B3_DNA"/>
    <property type="match status" value="1"/>
</dbReference>
<evidence type="ECO:0000313" key="7">
    <source>
        <dbReference type="Proteomes" id="UP000822688"/>
    </source>
</evidence>
<dbReference type="SUPFAM" id="SSF101936">
    <property type="entry name" value="DNA-binding pseudobarrel domain"/>
    <property type="match status" value="1"/>
</dbReference>
<accession>A0A8T0HRY9</accession>
<organism evidence="6 7">
    <name type="scientific">Ceratodon purpureus</name>
    <name type="common">Fire moss</name>
    <name type="synonym">Dicranum purpureum</name>
    <dbReference type="NCBI Taxonomy" id="3225"/>
    <lineage>
        <taxon>Eukaryota</taxon>
        <taxon>Viridiplantae</taxon>
        <taxon>Streptophyta</taxon>
        <taxon>Embryophyta</taxon>
        <taxon>Bryophyta</taxon>
        <taxon>Bryophytina</taxon>
        <taxon>Bryopsida</taxon>
        <taxon>Dicranidae</taxon>
        <taxon>Pseudoditrichales</taxon>
        <taxon>Ditrichaceae</taxon>
        <taxon>Ceratodon</taxon>
    </lineage>
</organism>
<keyword evidence="7" id="KW-1185">Reference proteome</keyword>
<name>A0A8T0HRY9_CERPU</name>
<proteinExistence type="predicted"/>
<keyword evidence="3" id="KW-0804">Transcription</keyword>
<dbReference type="Pfam" id="PF02362">
    <property type="entry name" value="B3"/>
    <property type="match status" value="1"/>
</dbReference>